<dbReference type="EMBL" id="CP050139">
    <property type="protein sequence ID" value="QIP36491.1"/>
    <property type="molecule type" value="Genomic_DNA"/>
</dbReference>
<dbReference type="GeneID" id="85023346"/>
<keyword evidence="2" id="KW-0808">Transferase</keyword>
<dbReference type="Gene3D" id="3.90.550.10">
    <property type="entry name" value="Spore Coat Polysaccharide Biosynthesis Protein SpsA, Chain A"/>
    <property type="match status" value="1"/>
</dbReference>
<protein>
    <submittedName>
        <fullName evidence="2">Glycosyltransferase</fullName>
    </submittedName>
</protein>
<dbReference type="Pfam" id="PF00535">
    <property type="entry name" value="Glycos_transf_2"/>
    <property type="match status" value="1"/>
</dbReference>
<dbReference type="SUPFAM" id="SSF53448">
    <property type="entry name" value="Nucleotide-diphospho-sugar transferases"/>
    <property type="match status" value="1"/>
</dbReference>
<dbReference type="PANTHER" id="PTHR43646:SF3">
    <property type="entry name" value="SLR1566 PROTEIN"/>
    <property type="match status" value="1"/>
</dbReference>
<dbReference type="InterPro" id="IPR001173">
    <property type="entry name" value="Glyco_trans_2-like"/>
</dbReference>
<name>A0A181CE72_9PROT</name>
<dbReference type="KEGG" id="kre:GWK63_14335"/>
<feature type="domain" description="Glycosyltransferase 2-like" evidence="1">
    <location>
        <begin position="48"/>
        <end position="174"/>
    </location>
</feature>
<dbReference type="InterPro" id="IPR029044">
    <property type="entry name" value="Nucleotide-diphossugar_trans"/>
</dbReference>
<dbReference type="RefSeq" id="WP_039998552.1">
    <property type="nucleotide sequence ID" value="NZ_CALMTF010000042.1"/>
</dbReference>
<evidence type="ECO:0000259" key="1">
    <source>
        <dbReference type="Pfam" id="PF00535"/>
    </source>
</evidence>
<evidence type="ECO:0000313" key="2">
    <source>
        <dbReference type="EMBL" id="QIP36491.1"/>
    </source>
</evidence>
<dbReference type="AlphaFoldDB" id="A0A181CE72"/>
<accession>A0A181CE72</accession>
<dbReference type="PANTHER" id="PTHR43646">
    <property type="entry name" value="GLYCOSYLTRANSFERASE"/>
    <property type="match status" value="1"/>
</dbReference>
<gene>
    <name evidence="2" type="ORF">GWK63_14335</name>
</gene>
<keyword evidence="3" id="KW-1185">Reference proteome</keyword>
<dbReference type="NCBIfam" id="TIGR03469">
    <property type="entry name" value="HpnB"/>
    <property type="match status" value="1"/>
</dbReference>
<dbReference type="InterPro" id="IPR017832">
    <property type="entry name" value="Glyco_trans_2_hopen-assoc_HpnB"/>
</dbReference>
<evidence type="ECO:0000313" key="3">
    <source>
        <dbReference type="Proteomes" id="UP000502533"/>
    </source>
</evidence>
<reference evidence="2 3" key="1">
    <citation type="submission" date="2020-03" db="EMBL/GenBank/DDBJ databases">
        <title>Isolation of cellulose-producing strains, genome characterization and application of the synthesized cellulose films as an economical and sustainable material for piezoelectric sensor construction.</title>
        <authorList>
            <person name="Mangayil R.K."/>
        </authorList>
    </citation>
    <scope>NUCLEOTIDE SEQUENCE [LARGE SCALE GENOMIC DNA]</scope>
    <source>
        <strain evidence="2 3">ENS 9a1a</strain>
    </source>
</reference>
<sequence length="410" mass="43747">MLVLALSALVCVVWFGLIFCHGRFWQAGPVLAPVRGSRLAAGNCPEVCVVVPARDEAASVVQCIRSLLAQDYPGALHVILVDDNSTDGTGRLARSVPDPRGRLTVVAGRARPPGWSGKLWAVAQGVARARELAPDSGGFVLLTDADITHDPRHVSTLVAKAQADHLDQVSEMVELNCASQAERMLVPAFVFFFALLYPFASVNNPRSRVAGAAGGTVLVRWSALARIGGIESLRGALIDDCTLAAHVKHSGGRIYLGHSCLARSIRPYPHPADIWRMVARTAYVQLGYSPLLLAGTIIGMVLVWIVPMQLALLAHGLPCVLGAVAWVLSMASYTPTLRRFGQSSAWALLLPVIAGFYTLATIGSAVDHHRGRGVVWKSRAYTEPDGAISTHMRGEGTATAMNRTMGDDVG</sequence>
<organism evidence="2 3">
    <name type="scientific">Komagataeibacter rhaeticus</name>
    <dbReference type="NCBI Taxonomy" id="215221"/>
    <lineage>
        <taxon>Bacteria</taxon>
        <taxon>Pseudomonadati</taxon>
        <taxon>Pseudomonadota</taxon>
        <taxon>Alphaproteobacteria</taxon>
        <taxon>Acetobacterales</taxon>
        <taxon>Acetobacteraceae</taxon>
        <taxon>Komagataeibacter</taxon>
    </lineage>
</organism>
<proteinExistence type="predicted"/>
<dbReference type="Proteomes" id="UP000502533">
    <property type="component" value="Chromosome"/>
</dbReference>
<dbReference type="GO" id="GO:0016740">
    <property type="term" value="F:transferase activity"/>
    <property type="evidence" value="ECO:0007669"/>
    <property type="project" value="UniProtKB-KW"/>
</dbReference>